<organism evidence="1 2">
    <name type="scientific">Kickxella alabastrina</name>
    <dbReference type="NCBI Taxonomy" id="61397"/>
    <lineage>
        <taxon>Eukaryota</taxon>
        <taxon>Fungi</taxon>
        <taxon>Fungi incertae sedis</taxon>
        <taxon>Zoopagomycota</taxon>
        <taxon>Kickxellomycotina</taxon>
        <taxon>Kickxellomycetes</taxon>
        <taxon>Kickxellales</taxon>
        <taxon>Kickxellaceae</taxon>
        <taxon>Kickxella</taxon>
    </lineage>
</organism>
<dbReference type="EMBL" id="JANBPG010000003">
    <property type="protein sequence ID" value="KAJ1902286.1"/>
    <property type="molecule type" value="Genomic_DNA"/>
</dbReference>
<evidence type="ECO:0000313" key="1">
    <source>
        <dbReference type="EMBL" id="KAJ1902286.1"/>
    </source>
</evidence>
<evidence type="ECO:0000313" key="2">
    <source>
        <dbReference type="Proteomes" id="UP001150581"/>
    </source>
</evidence>
<accession>A0ACC1IX57</accession>
<proteinExistence type="predicted"/>
<keyword evidence="2" id="KW-1185">Reference proteome</keyword>
<reference evidence="1" key="1">
    <citation type="submission" date="2022-07" db="EMBL/GenBank/DDBJ databases">
        <title>Phylogenomic reconstructions and comparative analyses of Kickxellomycotina fungi.</title>
        <authorList>
            <person name="Reynolds N.K."/>
            <person name="Stajich J.E."/>
            <person name="Barry K."/>
            <person name="Grigoriev I.V."/>
            <person name="Crous P."/>
            <person name="Smith M.E."/>
        </authorList>
    </citation>
    <scope>NUCLEOTIDE SEQUENCE</scope>
    <source>
        <strain evidence="1">Benny 63K</strain>
    </source>
</reference>
<protein>
    <submittedName>
        <fullName evidence="1">Uncharacterized protein</fullName>
    </submittedName>
</protein>
<comment type="caution">
    <text evidence="1">The sequence shown here is derived from an EMBL/GenBank/DDBJ whole genome shotgun (WGS) entry which is preliminary data.</text>
</comment>
<sequence length="811" mass="87303">MQLASWLLLPNSALRSVTITTLAFLSLVCTHPSLTVAAVDAPSASCGPSSRYVVAYYQTWKRQSMMNIDWSKISHVNVAHGIPTDSGGFSFDGEWFLSQLVRDAHKEQTKVSVSIGGWTGSNRLSTIMRDVHKRAALIRSIGEFIEKYELDGVDIDWEYVGRQGSKCNKFSATEDSANLLRFLRALRASLHTRFTQDDKLISLAVRVQPFDNADGPMEDVSPFAEYVDFASIMAFDINGVWSNTTGPNAPLENQRGRGAPYSLSQSVDQWLAAKWPAEKLIAGVSFLGRSLTTRDVITAKQDANMFVPFDRDIPQGDAEDARWYDVCENVNAMSGIWQYKHLRDQGILKTINGTADEWVRVWDEKTSTPWLYNPQMRRFISYDDPQSLQKKVEYVQQKNLKGMMAWGLHGDYNDELMDTLNRVGPLCRGPKIDTDHPLTTSSLALSSATSMWSPTAPFVFLPKTTAQSLPLSSVLHTLSSTLSSGRNEAAQSSSSAAESSEAKFHSLLASAQDAPAPSGAAAELNATPLSIQDSTLGPEFSSPMVTTKAILFDSIGAPYMMIGGTSTPVPFELAEKIMKIVEKTLDSADSTTGTATATLAAVPSDPMDTVPPPFLPPIAESPLTSVTDDRLPSGPVAIPVVDGVDKKKTQPVPSFNPPQWGMATNIFETHAPNALTKSIDSMSSIPKIAHDLNGPPSVSLETNAGFAATFFLTLDPNTPDSNANMGATTVIPFAQMMASARNEAMHGAPRTMALGVGAFSVSATISGASASAGFESPGDHFSLNSLVAIPIESSILSVGDSASAAAEPTLI</sequence>
<name>A0ACC1IX57_9FUNG</name>
<gene>
    <name evidence="1" type="ORF">LPJ66_000173</name>
</gene>
<dbReference type="Proteomes" id="UP001150581">
    <property type="component" value="Unassembled WGS sequence"/>
</dbReference>